<feature type="region of interest" description="Disordered" evidence="2">
    <location>
        <begin position="156"/>
        <end position="275"/>
    </location>
</feature>
<protein>
    <submittedName>
        <fullName evidence="4">Autotransporter domain-containing protein</fullName>
    </submittedName>
</protein>
<dbReference type="Gene3D" id="2.40.128.130">
    <property type="entry name" value="Autotransporter beta-domain"/>
    <property type="match status" value="1"/>
</dbReference>
<dbReference type="PANTHER" id="PTHR35037">
    <property type="entry name" value="C-TERMINAL REGION OF AIDA-LIKE PROTEIN"/>
    <property type="match status" value="1"/>
</dbReference>
<organism evidence="4 5">
    <name type="scientific">Candidatus Propionivibrio dominans</name>
    <dbReference type="NCBI Taxonomy" id="2954373"/>
    <lineage>
        <taxon>Bacteria</taxon>
        <taxon>Pseudomonadati</taxon>
        <taxon>Pseudomonadota</taxon>
        <taxon>Betaproteobacteria</taxon>
        <taxon>Rhodocyclales</taxon>
        <taxon>Rhodocyclaceae</taxon>
        <taxon>Propionivibrio</taxon>
    </lineage>
</organism>
<feature type="compositionally biased region" description="Basic residues" evidence="2">
    <location>
        <begin position="234"/>
        <end position="244"/>
    </location>
</feature>
<dbReference type="Gene3D" id="2.160.20.20">
    <property type="match status" value="2"/>
</dbReference>
<feature type="compositionally biased region" description="Basic residues" evidence="2">
    <location>
        <begin position="260"/>
        <end position="272"/>
    </location>
</feature>
<reference evidence="4" key="1">
    <citation type="submission" date="2020-10" db="EMBL/GenBank/DDBJ databases">
        <title>Connecting structure to function with the recovery of over 1000 high-quality activated sludge metagenome-assembled genomes encoding full-length rRNA genes using long-read sequencing.</title>
        <authorList>
            <person name="Singleton C.M."/>
            <person name="Petriglieri F."/>
            <person name="Kristensen J.M."/>
            <person name="Kirkegaard R.H."/>
            <person name="Michaelsen T.Y."/>
            <person name="Andersen M.H."/>
            <person name="Karst S.M."/>
            <person name="Dueholm M.S."/>
            <person name="Nielsen P.H."/>
            <person name="Albertsen M."/>
        </authorList>
    </citation>
    <scope>NUCLEOTIDE SEQUENCE</scope>
    <source>
        <strain evidence="4">EsbW_18-Q3-R4-48_MAXAC.044</strain>
    </source>
</reference>
<comment type="caution">
    <text evidence="4">The sequence shown here is derived from an EMBL/GenBank/DDBJ whole genome shotgun (WGS) entry which is preliminary data.</text>
</comment>
<dbReference type="EMBL" id="JADJNC010000004">
    <property type="protein sequence ID" value="MBK7422106.1"/>
    <property type="molecule type" value="Genomic_DNA"/>
</dbReference>
<dbReference type="InterPro" id="IPR013425">
    <property type="entry name" value="Autotrns_rpt"/>
</dbReference>
<keyword evidence="1" id="KW-0732">Signal</keyword>
<evidence type="ECO:0000313" key="4">
    <source>
        <dbReference type="EMBL" id="MBK7422106.1"/>
    </source>
</evidence>
<dbReference type="Pfam" id="PF03797">
    <property type="entry name" value="Autotransporter"/>
    <property type="match status" value="1"/>
</dbReference>
<feature type="compositionally biased region" description="Basic residues" evidence="2">
    <location>
        <begin position="211"/>
        <end position="226"/>
    </location>
</feature>
<feature type="compositionally biased region" description="Basic residues" evidence="2">
    <location>
        <begin position="157"/>
        <end position="188"/>
    </location>
</feature>
<dbReference type="Proteomes" id="UP000886602">
    <property type="component" value="Unassembled WGS sequence"/>
</dbReference>
<dbReference type="InterPro" id="IPR011050">
    <property type="entry name" value="Pectin_lyase_fold/virulence"/>
</dbReference>
<proteinExistence type="predicted"/>
<dbReference type="InterPro" id="IPR036709">
    <property type="entry name" value="Autotransporte_beta_dom_sf"/>
</dbReference>
<dbReference type="SMART" id="SM00869">
    <property type="entry name" value="Autotransporter"/>
    <property type="match status" value="1"/>
</dbReference>
<sequence>MAATLGLTNSTDVSLTGAITGASSLNKSGVGTLTLSGAPLNTGTTTISTGTLQIGTGAPLAVSGNFGGAVVNNGTLVVDNGAAGNFVVLAGLTGTGSLIKNGGGTLNAIGPDWNYSGNTTLNAGIIDAPIISTGRLTVNGGIFRNNLPLLQQLRLAGRQRRHHHRSQRRHAHRRRRQQQHHLLRHLQRYPRQPGQGRHRYPDPGRGASAHRDHHHQRHPADRHRRAACGVGQLRRCRGQQRHAGGRQWGSGKLCRAGRLDRHRQPHQERRRHRDCDRSRLNYSGNTTLNAGIIDAPIISTGRLTVNGGIFRNNLLSSSSFGSLAGSAGTTIDLNGGTLTVGGDNSSTTYSGTFSAIPGNLVKAGTGTLILEGAPLHTGTTTINGTLQIGTGAPLAVSGNFGGAVVNNGTLVVDNGAAGNFVVLAGLTGTGSLIKNGGGTLNAIGPDWNYSGNTTLNAGIIDAPIISTGRLTVNGGIFRNNLLSSSSFGSLAGSAGTTIDLNGGTLTVGGDNSSTTYSGTFSAIPGNLVKAGTGTLTLEGAPLHTGSTTINAGTLQVGNGGALAGSSSFGGPVVNNGTLAFDYTSAGGIATLGAVSGTGNLTKSGSGTLILTGAPGYTGSTTINAGTLQVGSGGALAGSSSFGGAVVNNGTLAFDYTSAGGNATLGAVSGTGSLTKSGSGTLIMTGAPGHTGPTTINAGTLQVGNGGALAGSSSFGGAVVNNGTLAFDYSSAGGSATLGAVSGAGSLVKNGSGTLILTGTPGHTGTTTINAGTLQVGTGGALSGSSSFGGAVLNNGTLVFDYSSAGGTSTLSNLSGNGNLIKNGSGLLNLTGTSTNTGSMQVNAGTLAVNGAIASAVNINAGGTLGGIGTINNAVTANAGGVIAPGNSIGTLTVNGSVAFNAGSIYRVEVNPAGNADRINVIGAPGTATIGGGTVDVQAGAGTYSPATIYTIINATGGVAGTFSSVTSNLAFLTPSLAYDPNNVFLTLTRNAATFPSVALTPNQIAVSNMLEPVANAGPTGDMGTVVNGLLGLSAPQARAAFDAIGGASIVELRRANVAFARVFTGDLDSRIQQPAGAGVAKSGEQPASPDGRGFWIKANASAYRTDGDGNAFENEVRGGSIAFGADAAPAKDVIVGLAAAYGKGNLDFDGIPDSGWTRNGALAVYGNYVTGPWAFKGIAGYAFGRNQLDRPIVFGPIARVAQGEFDSQSGTVYAEATYDIPMDGFSLRPLAGLSWVISRQQGFTESGAGALNLAVTGETTNSLRTLLGVKTVHALPTGNGGVVFLEPRLLWSHEFGDLNTPLDAQLTGAGAAGNFTVAGVNLKRDSAIAGLRVSGSVSKDVELFADILVSGNSSQTSASAFAGVRMAW</sequence>
<dbReference type="PANTHER" id="PTHR35037:SF3">
    <property type="entry name" value="C-TERMINAL REGION OF AIDA-LIKE PROTEIN"/>
    <property type="match status" value="1"/>
</dbReference>
<dbReference type="PROSITE" id="PS51208">
    <property type="entry name" value="AUTOTRANSPORTER"/>
    <property type="match status" value="1"/>
</dbReference>
<name>A0A9D7FC55_9RHOO</name>
<evidence type="ECO:0000256" key="2">
    <source>
        <dbReference type="SAM" id="MobiDB-lite"/>
    </source>
</evidence>
<evidence type="ECO:0000259" key="3">
    <source>
        <dbReference type="PROSITE" id="PS51208"/>
    </source>
</evidence>
<dbReference type="Pfam" id="PF12951">
    <property type="entry name" value="PATR"/>
    <property type="match status" value="7"/>
</dbReference>
<evidence type="ECO:0000313" key="5">
    <source>
        <dbReference type="Proteomes" id="UP000886602"/>
    </source>
</evidence>
<gene>
    <name evidence="4" type="ORF">IPJ48_02835</name>
</gene>
<dbReference type="NCBIfam" id="TIGR02601">
    <property type="entry name" value="autotrns_rpt"/>
    <property type="match status" value="7"/>
</dbReference>
<evidence type="ECO:0000256" key="1">
    <source>
        <dbReference type="ARBA" id="ARBA00022729"/>
    </source>
</evidence>
<dbReference type="SUPFAM" id="SSF51126">
    <property type="entry name" value="Pectin lyase-like"/>
    <property type="match status" value="6"/>
</dbReference>
<dbReference type="InterPro" id="IPR005546">
    <property type="entry name" value="Autotransporte_beta"/>
</dbReference>
<dbReference type="InterPro" id="IPR012332">
    <property type="entry name" value="Autotransporter_pectin_lyase_C"/>
</dbReference>
<feature type="domain" description="Autotransporter" evidence="3">
    <location>
        <begin position="1087"/>
        <end position="1368"/>
    </location>
</feature>
<dbReference type="SUPFAM" id="SSF103515">
    <property type="entry name" value="Autotransporter"/>
    <property type="match status" value="1"/>
</dbReference>
<dbReference type="InterPro" id="IPR051551">
    <property type="entry name" value="Autotransporter_adhesion"/>
</dbReference>
<accession>A0A9D7FC55</accession>